<comment type="caution">
    <text evidence="4">The sequence shown here is derived from an EMBL/GenBank/DDBJ whole genome shotgun (WGS) entry which is preliminary data.</text>
</comment>
<dbReference type="Pfam" id="PF00887">
    <property type="entry name" value="ACBP"/>
    <property type="match status" value="1"/>
</dbReference>
<dbReference type="SUPFAM" id="SSF47027">
    <property type="entry name" value="Acyl-CoA binding protein"/>
    <property type="match status" value="1"/>
</dbReference>
<evidence type="ECO:0000313" key="5">
    <source>
        <dbReference type="Proteomes" id="UP000308802"/>
    </source>
</evidence>
<dbReference type="PROSITE" id="PS51228">
    <property type="entry name" value="ACB_2"/>
    <property type="match status" value="1"/>
</dbReference>
<organism evidence="4 5">
    <name type="scientific">Aureobasidium pullulans</name>
    <name type="common">Black yeast</name>
    <name type="synonym">Pullularia pullulans</name>
    <dbReference type="NCBI Taxonomy" id="5580"/>
    <lineage>
        <taxon>Eukaryota</taxon>
        <taxon>Fungi</taxon>
        <taxon>Dikarya</taxon>
        <taxon>Ascomycota</taxon>
        <taxon>Pezizomycotina</taxon>
        <taxon>Dothideomycetes</taxon>
        <taxon>Dothideomycetidae</taxon>
        <taxon>Dothideales</taxon>
        <taxon>Saccotheciaceae</taxon>
        <taxon>Aureobasidium</taxon>
    </lineage>
</organism>
<evidence type="ECO:0000313" key="4">
    <source>
        <dbReference type="EMBL" id="THW68424.1"/>
    </source>
</evidence>
<comment type="similarity">
    <text evidence="1">Belongs to the ACBP family.</text>
</comment>
<dbReference type="AlphaFoldDB" id="A0A4S9KRM1"/>
<sequence>MMPAANETTRDCQPLILSFLLSFLRNTHTHLFKLSSYTTNIANMVAQTAEFKKAVEDSRKLKAKPSDDELLQLYGLFKQGTQDPPIESSDKPGMFDLKGKAKRNAWQKLVDEGVSPSDAQKKYVALVESLKKKHGYTG</sequence>
<accession>A0A4S9KRM1</accession>
<proteinExistence type="inferred from homology"/>
<dbReference type="PANTHER" id="PTHR23310">
    <property type="entry name" value="ACYL-COA-BINDING PROTEIN, ACBP"/>
    <property type="match status" value="1"/>
</dbReference>
<keyword evidence="2" id="KW-0446">Lipid-binding</keyword>
<feature type="domain" description="ACB" evidence="3">
    <location>
        <begin position="47"/>
        <end position="136"/>
    </location>
</feature>
<dbReference type="GO" id="GO:0006631">
    <property type="term" value="P:fatty acid metabolic process"/>
    <property type="evidence" value="ECO:0007669"/>
    <property type="project" value="TreeGrafter"/>
</dbReference>
<evidence type="ECO:0000256" key="2">
    <source>
        <dbReference type="ARBA" id="ARBA00023121"/>
    </source>
</evidence>
<dbReference type="PANTHER" id="PTHR23310:SF62">
    <property type="entry name" value="ACYL-COA BINDING PROTEIN 1, ISOFORM A"/>
    <property type="match status" value="1"/>
</dbReference>
<dbReference type="EMBL" id="QZAO01000450">
    <property type="protein sequence ID" value="THW68424.1"/>
    <property type="molecule type" value="Genomic_DNA"/>
</dbReference>
<evidence type="ECO:0000259" key="3">
    <source>
        <dbReference type="PROSITE" id="PS51228"/>
    </source>
</evidence>
<dbReference type="Proteomes" id="UP000308802">
    <property type="component" value="Unassembled WGS sequence"/>
</dbReference>
<dbReference type="InterPro" id="IPR014352">
    <property type="entry name" value="FERM/acyl-CoA-bd_prot_sf"/>
</dbReference>
<evidence type="ECO:0000256" key="1">
    <source>
        <dbReference type="ARBA" id="ARBA00005567"/>
    </source>
</evidence>
<protein>
    <recommendedName>
        <fullName evidence="3">ACB domain-containing protein</fullName>
    </recommendedName>
</protein>
<name>A0A4S9KRM1_AURPU</name>
<dbReference type="InterPro" id="IPR035984">
    <property type="entry name" value="Acyl-CoA-binding_sf"/>
</dbReference>
<reference evidence="4 5" key="1">
    <citation type="submission" date="2018-10" db="EMBL/GenBank/DDBJ databases">
        <title>Fifty Aureobasidium pullulans genomes reveal a recombining polyextremotolerant generalist.</title>
        <authorList>
            <person name="Gostincar C."/>
            <person name="Turk M."/>
            <person name="Zajc J."/>
            <person name="Gunde-Cimerman N."/>
        </authorList>
    </citation>
    <scope>NUCLEOTIDE SEQUENCE [LARGE SCALE GENOMIC DNA]</scope>
    <source>
        <strain evidence="4 5">EXF-10659</strain>
    </source>
</reference>
<dbReference type="InterPro" id="IPR000582">
    <property type="entry name" value="Acyl-CoA-binding_protein"/>
</dbReference>
<dbReference type="GO" id="GO:0000062">
    <property type="term" value="F:fatty-acyl-CoA binding"/>
    <property type="evidence" value="ECO:0007669"/>
    <property type="project" value="InterPro"/>
</dbReference>
<dbReference type="PRINTS" id="PR00689">
    <property type="entry name" value="ACOABINDINGP"/>
</dbReference>
<gene>
    <name evidence="4" type="ORF">D6D19_08932</name>
</gene>
<dbReference type="Gene3D" id="1.20.80.10">
    <property type="match status" value="1"/>
</dbReference>